<dbReference type="InterPro" id="IPR042530">
    <property type="entry name" value="EME1/EME2_C"/>
</dbReference>
<evidence type="ECO:0000256" key="2">
    <source>
        <dbReference type="ARBA" id="ARBA00004123"/>
    </source>
</evidence>
<feature type="non-terminal residue" evidence="14">
    <location>
        <position position="1"/>
    </location>
</feature>
<comment type="subcellular location">
    <subcellularLocation>
        <location evidence="2">Nucleus</location>
    </subcellularLocation>
</comment>
<proteinExistence type="predicted"/>
<evidence type="ECO:0000256" key="7">
    <source>
        <dbReference type="ARBA" id="ARBA00022801"/>
    </source>
</evidence>
<feature type="compositionally biased region" description="Polar residues" evidence="13">
    <location>
        <begin position="95"/>
        <end position="105"/>
    </location>
</feature>
<evidence type="ECO:0000256" key="1">
    <source>
        <dbReference type="ARBA" id="ARBA00001946"/>
    </source>
</evidence>
<feature type="compositionally biased region" description="Polar residues" evidence="13">
    <location>
        <begin position="1"/>
        <end position="12"/>
    </location>
</feature>
<dbReference type="InterPro" id="IPR033310">
    <property type="entry name" value="Mms4/EME1/EME2"/>
</dbReference>
<evidence type="ECO:0000256" key="3">
    <source>
        <dbReference type="ARBA" id="ARBA00022722"/>
    </source>
</evidence>
<keyword evidence="5" id="KW-0255">Endonuclease</keyword>
<comment type="cofactor">
    <cofactor evidence="1">
        <name>Mg(2+)</name>
        <dbReference type="ChEBI" id="CHEBI:18420"/>
    </cofactor>
</comment>
<dbReference type="EMBL" id="JBAHYK010000853">
    <property type="protein sequence ID" value="KAL0570919.1"/>
    <property type="molecule type" value="Genomic_DNA"/>
</dbReference>
<keyword evidence="7" id="KW-0378">Hydrolase</keyword>
<dbReference type="Gene3D" id="1.10.150.670">
    <property type="entry name" value="Crossover junction endonuclease EME1, DNA-binding domain"/>
    <property type="match status" value="1"/>
</dbReference>
<evidence type="ECO:0000256" key="9">
    <source>
        <dbReference type="ARBA" id="ARBA00023172"/>
    </source>
</evidence>
<dbReference type="PANTHER" id="PTHR21077:SF5">
    <property type="entry name" value="CROSSOVER JUNCTION ENDONUCLEASE MMS4"/>
    <property type="match status" value="1"/>
</dbReference>
<dbReference type="Pfam" id="PF21292">
    <property type="entry name" value="EME1-MUS81_C"/>
    <property type="match status" value="1"/>
</dbReference>
<dbReference type="Proteomes" id="UP001465976">
    <property type="component" value="Unassembled WGS sequence"/>
</dbReference>
<keyword evidence="12" id="KW-0469">Meiosis</keyword>
<keyword evidence="10" id="KW-0234">DNA repair</keyword>
<reference evidence="14 15" key="1">
    <citation type="submission" date="2024-02" db="EMBL/GenBank/DDBJ databases">
        <title>A draft genome for the cacao thread blight pathogen Marasmius crinis-equi.</title>
        <authorList>
            <person name="Cohen S.P."/>
            <person name="Baruah I.K."/>
            <person name="Amoako-Attah I."/>
            <person name="Bukari Y."/>
            <person name="Meinhardt L.W."/>
            <person name="Bailey B.A."/>
        </authorList>
    </citation>
    <scope>NUCLEOTIDE SEQUENCE [LARGE SCALE GENOMIC DNA]</scope>
    <source>
        <strain evidence="14 15">GH-76</strain>
    </source>
</reference>
<evidence type="ECO:0000256" key="8">
    <source>
        <dbReference type="ARBA" id="ARBA00022842"/>
    </source>
</evidence>
<keyword evidence="8" id="KW-0460">Magnesium</keyword>
<evidence type="ECO:0000256" key="10">
    <source>
        <dbReference type="ARBA" id="ARBA00023204"/>
    </source>
</evidence>
<keyword evidence="15" id="KW-1185">Reference proteome</keyword>
<keyword evidence="9" id="KW-0233">DNA recombination</keyword>
<evidence type="ECO:0000256" key="13">
    <source>
        <dbReference type="SAM" id="MobiDB-lite"/>
    </source>
</evidence>
<evidence type="ECO:0000256" key="12">
    <source>
        <dbReference type="ARBA" id="ARBA00023254"/>
    </source>
</evidence>
<gene>
    <name evidence="14" type="ORF">V5O48_011034</name>
</gene>
<feature type="region of interest" description="Disordered" evidence="13">
    <location>
        <begin position="1"/>
        <end position="190"/>
    </location>
</feature>
<keyword evidence="4" id="KW-0479">Metal-binding</keyword>
<protein>
    <submittedName>
        <fullName evidence="14">Uncharacterized protein</fullName>
    </submittedName>
</protein>
<feature type="compositionally biased region" description="Low complexity" evidence="13">
    <location>
        <begin position="76"/>
        <end position="88"/>
    </location>
</feature>
<keyword evidence="11" id="KW-0539">Nucleus</keyword>
<name>A0ABR3F6P7_9AGAR</name>
<organism evidence="14 15">
    <name type="scientific">Marasmius crinis-equi</name>
    <dbReference type="NCBI Taxonomy" id="585013"/>
    <lineage>
        <taxon>Eukaryota</taxon>
        <taxon>Fungi</taxon>
        <taxon>Dikarya</taxon>
        <taxon>Basidiomycota</taxon>
        <taxon>Agaricomycotina</taxon>
        <taxon>Agaricomycetes</taxon>
        <taxon>Agaricomycetidae</taxon>
        <taxon>Agaricales</taxon>
        <taxon>Marasmiineae</taxon>
        <taxon>Marasmiaceae</taxon>
        <taxon>Marasmius</taxon>
    </lineage>
</organism>
<keyword evidence="6" id="KW-0227">DNA damage</keyword>
<sequence>QWEHPPTSSQPASDVEVLEISSEEEDSDEQYNLAARSSYSSAGFDSDDDLPELSVAFAQIPANGSGGSRKRDRADSVGSSLDFSLDSSPPKRSRATSSLSYNGSNSDRDADLEEPATSQSAGPSKPQGRARLTEEEKVRRDQAKKDEKQRKQREKEEKKAAAEREKEEKKARKQQEREEKEATKAQDKEANELFKKANTLKNDKNAVLPEMEIILSDTLLDKHHELIQQLKSKLTEKKTKFGGQKREKSLFGRYKTIRWRKHHTAKWNPKELQWDPCEPYDADERTALLWLDAEDLVKDLDNLKAVVQDFRERLGLTARDTQTFILFYGIEKHPRLNHDKVEYALAGLEMTMHTHHIFCHDPYEAATRLYDLSADIGKPHSPLGGGSVSNDSFPVIAIKPHKMIERSHLPFCAETRPAVGKGPADTWKKMLAEIHRVTTEHAKGIRAVYSNYDSLMETYGKAEGEGRRGEDLLVNCRKERRVDGQLAKNDKVGNAISKRVHTVLFGDDPLELVDKEYK</sequence>
<evidence type="ECO:0000256" key="5">
    <source>
        <dbReference type="ARBA" id="ARBA00022759"/>
    </source>
</evidence>
<dbReference type="PANTHER" id="PTHR21077">
    <property type="entry name" value="EME1 PROTEIN"/>
    <property type="match status" value="1"/>
</dbReference>
<evidence type="ECO:0000313" key="14">
    <source>
        <dbReference type="EMBL" id="KAL0570919.1"/>
    </source>
</evidence>
<feature type="compositionally biased region" description="Basic and acidic residues" evidence="13">
    <location>
        <begin position="131"/>
        <end position="190"/>
    </location>
</feature>
<evidence type="ECO:0000256" key="11">
    <source>
        <dbReference type="ARBA" id="ARBA00023242"/>
    </source>
</evidence>
<comment type="caution">
    <text evidence="14">The sequence shown here is derived from an EMBL/GenBank/DDBJ whole genome shotgun (WGS) entry which is preliminary data.</text>
</comment>
<accession>A0ABR3F6P7</accession>
<evidence type="ECO:0000256" key="6">
    <source>
        <dbReference type="ARBA" id="ARBA00022763"/>
    </source>
</evidence>
<evidence type="ECO:0000313" key="15">
    <source>
        <dbReference type="Proteomes" id="UP001465976"/>
    </source>
</evidence>
<keyword evidence="3" id="KW-0540">Nuclease</keyword>
<evidence type="ECO:0000256" key="4">
    <source>
        <dbReference type="ARBA" id="ARBA00022723"/>
    </source>
</evidence>